<feature type="compositionally biased region" description="Basic and acidic residues" evidence="1">
    <location>
        <begin position="137"/>
        <end position="151"/>
    </location>
</feature>
<evidence type="ECO:0000313" key="2">
    <source>
        <dbReference type="EMBL" id="KAJ1087488.1"/>
    </source>
</evidence>
<protein>
    <submittedName>
        <fullName evidence="2">Uncharacterized protein</fullName>
    </submittedName>
</protein>
<dbReference type="AlphaFoldDB" id="A0AAV7L8S7"/>
<comment type="caution">
    <text evidence="2">The sequence shown here is derived from an EMBL/GenBank/DDBJ whole genome shotgun (WGS) entry which is preliminary data.</text>
</comment>
<organism evidence="2 3">
    <name type="scientific">Pleurodeles waltl</name>
    <name type="common">Iberian ribbed newt</name>
    <dbReference type="NCBI Taxonomy" id="8319"/>
    <lineage>
        <taxon>Eukaryota</taxon>
        <taxon>Metazoa</taxon>
        <taxon>Chordata</taxon>
        <taxon>Craniata</taxon>
        <taxon>Vertebrata</taxon>
        <taxon>Euteleostomi</taxon>
        <taxon>Amphibia</taxon>
        <taxon>Batrachia</taxon>
        <taxon>Caudata</taxon>
        <taxon>Salamandroidea</taxon>
        <taxon>Salamandridae</taxon>
        <taxon>Pleurodelinae</taxon>
        <taxon>Pleurodeles</taxon>
    </lineage>
</organism>
<dbReference type="Proteomes" id="UP001066276">
    <property type="component" value="Chromosome 11"/>
</dbReference>
<evidence type="ECO:0000313" key="3">
    <source>
        <dbReference type="Proteomes" id="UP001066276"/>
    </source>
</evidence>
<dbReference type="EMBL" id="JANPWB010000015">
    <property type="protein sequence ID" value="KAJ1087488.1"/>
    <property type="molecule type" value="Genomic_DNA"/>
</dbReference>
<keyword evidence="3" id="KW-1185">Reference proteome</keyword>
<accession>A0AAV7L8S7</accession>
<evidence type="ECO:0000256" key="1">
    <source>
        <dbReference type="SAM" id="MobiDB-lite"/>
    </source>
</evidence>
<name>A0AAV7L8S7_PLEWA</name>
<feature type="region of interest" description="Disordered" evidence="1">
    <location>
        <begin position="1"/>
        <end position="168"/>
    </location>
</feature>
<feature type="compositionally biased region" description="Basic and acidic residues" evidence="1">
    <location>
        <begin position="72"/>
        <end position="81"/>
    </location>
</feature>
<proteinExistence type="predicted"/>
<reference evidence="2" key="1">
    <citation type="journal article" date="2022" name="bioRxiv">
        <title>Sequencing and chromosome-scale assembly of the giantPleurodeles waltlgenome.</title>
        <authorList>
            <person name="Brown T."/>
            <person name="Elewa A."/>
            <person name="Iarovenko S."/>
            <person name="Subramanian E."/>
            <person name="Araus A.J."/>
            <person name="Petzold A."/>
            <person name="Susuki M."/>
            <person name="Suzuki K.-i.T."/>
            <person name="Hayashi T."/>
            <person name="Toyoda A."/>
            <person name="Oliveira C."/>
            <person name="Osipova E."/>
            <person name="Leigh N.D."/>
            <person name="Simon A."/>
            <person name="Yun M.H."/>
        </authorList>
    </citation>
    <scope>NUCLEOTIDE SEQUENCE</scope>
    <source>
        <strain evidence="2">20211129_DDA</strain>
        <tissue evidence="2">Liver</tissue>
    </source>
</reference>
<feature type="compositionally biased region" description="Basic and acidic residues" evidence="1">
    <location>
        <begin position="22"/>
        <end position="31"/>
    </location>
</feature>
<gene>
    <name evidence="2" type="ORF">NDU88_000657</name>
</gene>
<sequence length="203" mass="21362">MKSQAGPGVTHGAGHLTAGAEVRWRRAEEGGGSRGGAGGLCPEDLGCPGAALPGPRSPAGGRELDPGAGERWPGRERPGDRGRRRTAAPGARAGPGRGLQPLESDPEPPEVDRLSLITTLGTEGCLRPGRGTGGQSRDPRREHHSPPGEHRSRAHNSTCPGTGWRRERCSTNRPWARVARPALCHWGQGNRALSVLCSAQTRE</sequence>